<dbReference type="PIRSF" id="PIRSF021383">
    <property type="entry name" value="YunB"/>
    <property type="match status" value="1"/>
</dbReference>
<evidence type="ECO:0000313" key="1">
    <source>
        <dbReference type="EMBL" id="NBH60791.1"/>
    </source>
</evidence>
<sequence length="228" mass="25337">MTEAGGFFMGRRSSAAGWFWKKTAIGLLIFALGCLILAEGLKRQIGPNIDAISHLKARGMVTELINETIRENFSDKDYEDKLFLIKTGDDGKMQMVQANTSLINKMVSSFAESLQKKYEAMDRKIVEISYGTLLGSKVLSQTGFGVEVKLLPLAVTKYDFETEFESQGINQTKYKIYIVLESSVQILQPFSKESVKVTNKVLISEAVIVGDVPDSYVNVPKEDILDAT</sequence>
<reference evidence="1 2" key="1">
    <citation type="submission" date="2018-08" db="EMBL/GenBank/DDBJ databases">
        <title>Murine metabolic-syndrome-specific gut microbial biobank.</title>
        <authorList>
            <person name="Liu C."/>
        </authorList>
    </citation>
    <scope>NUCLEOTIDE SEQUENCE [LARGE SCALE GENOMIC DNA]</scope>
    <source>
        <strain evidence="1 2">28</strain>
    </source>
</reference>
<dbReference type="EMBL" id="QXWK01000005">
    <property type="protein sequence ID" value="NBH60791.1"/>
    <property type="molecule type" value="Genomic_DNA"/>
</dbReference>
<name>A0A845QI63_9FIRM</name>
<proteinExistence type="predicted"/>
<dbReference type="NCBIfam" id="TIGR02832">
    <property type="entry name" value="spo_yunB"/>
    <property type="match status" value="1"/>
</dbReference>
<dbReference type="Pfam" id="PF09560">
    <property type="entry name" value="Spore_YunB"/>
    <property type="match status" value="1"/>
</dbReference>
<evidence type="ECO:0000313" key="2">
    <source>
        <dbReference type="Proteomes" id="UP000446866"/>
    </source>
</evidence>
<dbReference type="Proteomes" id="UP000446866">
    <property type="component" value="Unassembled WGS sequence"/>
</dbReference>
<comment type="caution">
    <text evidence="1">The sequence shown here is derived from an EMBL/GenBank/DDBJ whole genome shotgun (WGS) entry which is preliminary data.</text>
</comment>
<dbReference type="InterPro" id="IPR014197">
    <property type="entry name" value="Sporulation_prot_YunB"/>
</dbReference>
<organism evidence="1 2">
    <name type="scientific">Anaerotruncus colihominis</name>
    <dbReference type="NCBI Taxonomy" id="169435"/>
    <lineage>
        <taxon>Bacteria</taxon>
        <taxon>Bacillati</taxon>
        <taxon>Bacillota</taxon>
        <taxon>Clostridia</taxon>
        <taxon>Eubacteriales</taxon>
        <taxon>Oscillospiraceae</taxon>
        <taxon>Anaerotruncus</taxon>
    </lineage>
</organism>
<dbReference type="AlphaFoldDB" id="A0A845QI63"/>
<accession>A0A845QI63</accession>
<gene>
    <name evidence="1" type="primary">yunB</name>
    <name evidence="1" type="ORF">D0435_03845</name>
</gene>
<keyword evidence="2" id="KW-1185">Reference proteome</keyword>
<protein>
    <submittedName>
        <fullName evidence="1">Sporulation protein YunB</fullName>
    </submittedName>
</protein>